<feature type="domain" description="VOC" evidence="1">
    <location>
        <begin position="17"/>
        <end position="130"/>
    </location>
</feature>
<dbReference type="InterPro" id="IPR029068">
    <property type="entry name" value="Glyas_Bleomycin-R_OHBP_Dase"/>
</dbReference>
<name>A0A6J4L7F2_9ACTN</name>
<dbReference type="Gene3D" id="3.10.180.10">
    <property type="entry name" value="2,3-Dihydroxybiphenyl 1,2-Dioxygenase, domain 1"/>
    <property type="match status" value="2"/>
</dbReference>
<evidence type="ECO:0000313" key="2">
    <source>
        <dbReference type="EMBL" id="CAA9325924.1"/>
    </source>
</evidence>
<dbReference type="InterPro" id="IPR004360">
    <property type="entry name" value="Glyas_Fos-R_dOase_dom"/>
</dbReference>
<dbReference type="InterPro" id="IPR041581">
    <property type="entry name" value="Glyoxalase_6"/>
</dbReference>
<dbReference type="PANTHER" id="PTHR33993">
    <property type="entry name" value="GLYOXALASE-RELATED"/>
    <property type="match status" value="1"/>
</dbReference>
<protein>
    <submittedName>
        <fullName evidence="2">FIG01326450: Putative hydroxylase</fullName>
    </submittedName>
</protein>
<dbReference type="InterPro" id="IPR052164">
    <property type="entry name" value="Anthracycline_SecMetBiosynth"/>
</dbReference>
<dbReference type="PROSITE" id="PS51819">
    <property type="entry name" value="VOC"/>
    <property type="match status" value="2"/>
</dbReference>
<proteinExistence type="predicted"/>
<feature type="domain" description="VOC" evidence="1">
    <location>
        <begin position="144"/>
        <end position="258"/>
    </location>
</feature>
<dbReference type="PANTHER" id="PTHR33993:SF10">
    <property type="entry name" value="CONSERVED PROTEIN"/>
    <property type="match status" value="1"/>
</dbReference>
<dbReference type="Pfam" id="PF18029">
    <property type="entry name" value="Glyoxalase_6"/>
    <property type="match status" value="1"/>
</dbReference>
<reference evidence="2" key="1">
    <citation type="submission" date="2020-02" db="EMBL/GenBank/DDBJ databases">
        <authorList>
            <person name="Meier V. D."/>
        </authorList>
    </citation>
    <scope>NUCLEOTIDE SEQUENCE</scope>
    <source>
        <strain evidence="2">AVDCRST_MAG36</strain>
    </source>
</reference>
<dbReference type="EMBL" id="CADCUH010000036">
    <property type="protein sequence ID" value="CAA9325924.1"/>
    <property type="molecule type" value="Genomic_DNA"/>
</dbReference>
<dbReference type="AlphaFoldDB" id="A0A6J4L7F2"/>
<dbReference type="CDD" id="cd07247">
    <property type="entry name" value="SgaA_N_like"/>
    <property type="match status" value="2"/>
</dbReference>
<evidence type="ECO:0000259" key="1">
    <source>
        <dbReference type="PROSITE" id="PS51819"/>
    </source>
</evidence>
<sequence length="258" mass="27400">MTTTATPPTDLQVPVGAPCWMDLVSSDPDASAGFYTALFGWTVREVPELGGYRYFQHAGRDVGGLMANQDGWDLPDAWSVFLRVDDAAATAAAARAHGGTVLVDPVEVAPNGSFVLVRDAGGAVVSGWQPGTESGFGVLYEAGSPTHFELHTRAFDASVRFYREVFGWGEHVVDVPGFRYATYADMSEPRAGIMDDAATGLAEQEPHWAVYLGADDVDATVGRAVSLGATVVTAPEDTPYGRLAVLRDPTGAEFRLQG</sequence>
<gene>
    <name evidence="2" type="ORF">AVDCRST_MAG36-671</name>
</gene>
<accession>A0A6J4L7F2</accession>
<dbReference type="SUPFAM" id="SSF54593">
    <property type="entry name" value="Glyoxalase/Bleomycin resistance protein/Dihydroxybiphenyl dioxygenase"/>
    <property type="match status" value="2"/>
</dbReference>
<organism evidence="2">
    <name type="scientific">uncultured Nocardioidaceae bacterium</name>
    <dbReference type="NCBI Taxonomy" id="253824"/>
    <lineage>
        <taxon>Bacteria</taxon>
        <taxon>Bacillati</taxon>
        <taxon>Actinomycetota</taxon>
        <taxon>Actinomycetes</taxon>
        <taxon>Propionibacteriales</taxon>
        <taxon>Nocardioidaceae</taxon>
        <taxon>environmental samples</taxon>
    </lineage>
</organism>
<dbReference type="Pfam" id="PF00903">
    <property type="entry name" value="Glyoxalase"/>
    <property type="match status" value="1"/>
</dbReference>
<dbReference type="InterPro" id="IPR037523">
    <property type="entry name" value="VOC_core"/>
</dbReference>